<dbReference type="SFLD" id="SFLDG01135">
    <property type="entry name" value="C1.5.6:_HAD__Beta-PGM__Phospha"/>
    <property type="match status" value="1"/>
</dbReference>
<dbReference type="PANTHER" id="PTHR46470:SF3">
    <property type="entry name" value="N-ACYLNEURAMINATE-9-PHOSPHATASE"/>
    <property type="match status" value="1"/>
</dbReference>
<dbReference type="InterPro" id="IPR044266">
    <property type="entry name" value="PSP_YsaA"/>
</dbReference>
<evidence type="ECO:0000256" key="2">
    <source>
        <dbReference type="ARBA" id="ARBA00022801"/>
    </source>
</evidence>
<dbReference type="Gene3D" id="1.20.120.710">
    <property type="entry name" value="Haloacid dehalogenase hydrolase-like domain"/>
    <property type="match status" value="1"/>
</dbReference>
<dbReference type="CDD" id="cd04305">
    <property type="entry name" value="HAD_Neu5Ac-Pase_like"/>
    <property type="match status" value="1"/>
</dbReference>
<sequence>MKALLFDLDDTLVVDEAVSSEAFAATARAASTGHGADAASFQRDAMRHARSLWAAGPCQSYCKAIGISAFECLWGKFEGDSEELTALRNWAHTYREQVFDAALREQLIEDPEGAADLAKTFAKERRLLQRLMPEARETLARLTPNYKLAMLTNGAPDLQREKIAASGLGNHFQAIAVSGEHGIGKPKPEIFHRLLSELGVQASEAVMVGNSLERDIAGANNAGVKSIWIKVKGSEEPDSAIPDYTIESLSEIPAILEALK</sequence>
<dbReference type="SFLD" id="SFLDS00003">
    <property type="entry name" value="Haloacid_Dehalogenase"/>
    <property type="match status" value="1"/>
</dbReference>
<dbReference type="EMBL" id="BDCO01000002">
    <property type="protein sequence ID" value="GAT31777.1"/>
    <property type="molecule type" value="Genomic_DNA"/>
</dbReference>
<protein>
    <submittedName>
        <fullName evidence="4">Putative hydrolase of the HAD superfamily</fullName>
    </submittedName>
</protein>
<dbReference type="InterPro" id="IPR036412">
    <property type="entry name" value="HAD-like_sf"/>
</dbReference>
<evidence type="ECO:0000313" key="5">
    <source>
        <dbReference type="Proteomes" id="UP000076023"/>
    </source>
</evidence>
<organism evidence="4 5">
    <name type="scientific">Terrimicrobium sacchariphilum</name>
    <dbReference type="NCBI Taxonomy" id="690879"/>
    <lineage>
        <taxon>Bacteria</taxon>
        <taxon>Pseudomonadati</taxon>
        <taxon>Verrucomicrobiota</taxon>
        <taxon>Terrimicrobiia</taxon>
        <taxon>Terrimicrobiales</taxon>
        <taxon>Terrimicrobiaceae</taxon>
        <taxon>Terrimicrobium</taxon>
    </lineage>
</organism>
<dbReference type="FunCoup" id="A0A146G418">
    <property type="interactions" value="124"/>
</dbReference>
<dbReference type="SUPFAM" id="SSF56784">
    <property type="entry name" value="HAD-like"/>
    <property type="match status" value="1"/>
</dbReference>
<dbReference type="Gene3D" id="3.40.50.1000">
    <property type="entry name" value="HAD superfamily/HAD-like"/>
    <property type="match status" value="1"/>
</dbReference>
<accession>A0A146G418</accession>
<dbReference type="RefSeq" id="WP_075080540.1">
    <property type="nucleotide sequence ID" value="NZ_BDCO01000002.1"/>
</dbReference>
<dbReference type="NCBIfam" id="TIGR01509">
    <property type="entry name" value="HAD-SF-IA-v3"/>
    <property type="match status" value="1"/>
</dbReference>
<evidence type="ECO:0000256" key="1">
    <source>
        <dbReference type="ARBA" id="ARBA00001946"/>
    </source>
</evidence>
<dbReference type="OrthoDB" id="6101375at2"/>
<dbReference type="GO" id="GO:0036424">
    <property type="term" value="F:L-phosphoserine phosphatase activity"/>
    <property type="evidence" value="ECO:0007669"/>
    <property type="project" value="InterPro"/>
</dbReference>
<dbReference type="Proteomes" id="UP000076023">
    <property type="component" value="Unassembled WGS sequence"/>
</dbReference>
<dbReference type="InParanoid" id="A0A146G418"/>
<name>A0A146G418_TERSA</name>
<dbReference type="InterPro" id="IPR051400">
    <property type="entry name" value="HAD-like_hydrolase"/>
</dbReference>
<reference evidence="5" key="1">
    <citation type="journal article" date="2017" name="Genome Announc.">
        <title>Draft Genome Sequence of Terrimicrobium sacchariphilum NM-5T, a Facultative Anaerobic Soil Bacterium of the Class Spartobacteria.</title>
        <authorList>
            <person name="Qiu Y.L."/>
            <person name="Tourlousse D.M."/>
            <person name="Matsuura N."/>
            <person name="Ohashi A."/>
            <person name="Sekiguchi Y."/>
        </authorList>
    </citation>
    <scope>NUCLEOTIDE SEQUENCE [LARGE SCALE GENOMIC DNA]</scope>
    <source>
        <strain evidence="5">NM-5</strain>
    </source>
</reference>
<dbReference type="PANTHER" id="PTHR46470">
    <property type="entry name" value="N-ACYLNEURAMINATE-9-PHOSPHATASE"/>
    <property type="match status" value="1"/>
</dbReference>
<dbReference type="SFLD" id="SFLDG01129">
    <property type="entry name" value="C1.5:_HAD__Beta-PGM__Phosphata"/>
    <property type="match status" value="1"/>
</dbReference>
<dbReference type="GO" id="GO:0006564">
    <property type="term" value="P:L-serine biosynthetic process"/>
    <property type="evidence" value="ECO:0007669"/>
    <property type="project" value="InterPro"/>
</dbReference>
<dbReference type="InterPro" id="IPR023214">
    <property type="entry name" value="HAD_sf"/>
</dbReference>
<comment type="cofactor">
    <cofactor evidence="1">
        <name>Mg(2+)</name>
        <dbReference type="ChEBI" id="CHEBI:18420"/>
    </cofactor>
</comment>
<comment type="caution">
    <text evidence="4">The sequence shown here is derived from an EMBL/GenBank/DDBJ whole genome shotgun (WGS) entry which is preliminary data.</text>
</comment>
<dbReference type="HAMAP" id="MF_02240">
    <property type="entry name" value="PSP"/>
    <property type="match status" value="1"/>
</dbReference>
<evidence type="ECO:0000256" key="3">
    <source>
        <dbReference type="ARBA" id="ARBA00022842"/>
    </source>
</evidence>
<evidence type="ECO:0000313" key="4">
    <source>
        <dbReference type="EMBL" id="GAT31777.1"/>
    </source>
</evidence>
<keyword evidence="3" id="KW-0460">Magnesium</keyword>
<keyword evidence="2 4" id="KW-0378">Hydrolase</keyword>
<keyword evidence="5" id="KW-1185">Reference proteome</keyword>
<dbReference type="STRING" id="690879.TSACC_2171"/>
<dbReference type="InterPro" id="IPR006439">
    <property type="entry name" value="HAD-SF_hydro_IA"/>
</dbReference>
<dbReference type="AlphaFoldDB" id="A0A146G418"/>
<dbReference type="NCBIfam" id="TIGR01549">
    <property type="entry name" value="HAD-SF-IA-v1"/>
    <property type="match status" value="1"/>
</dbReference>
<proteinExistence type="inferred from homology"/>
<dbReference type="Pfam" id="PF00702">
    <property type="entry name" value="Hydrolase"/>
    <property type="match status" value="1"/>
</dbReference>
<gene>
    <name evidence="4" type="ORF">TSACC_2171</name>
</gene>